<dbReference type="CDD" id="cd00303">
    <property type="entry name" value="retropepsin_like"/>
    <property type="match status" value="1"/>
</dbReference>
<reference evidence="4" key="1">
    <citation type="submission" date="2023-02" db="EMBL/GenBank/DDBJ databases">
        <title>Genome of toxic invasive species Heracleum sosnowskyi carries increased number of genes despite the absence of recent whole-genome duplications.</title>
        <authorList>
            <person name="Schelkunov M."/>
            <person name="Shtratnikova V."/>
            <person name="Makarenko M."/>
            <person name="Klepikova A."/>
            <person name="Omelchenko D."/>
            <person name="Novikova G."/>
            <person name="Obukhova E."/>
            <person name="Bogdanov V."/>
            <person name="Penin A."/>
            <person name="Logacheva M."/>
        </authorList>
    </citation>
    <scope>NUCLEOTIDE SEQUENCE</scope>
    <source>
        <strain evidence="4">Hsosn_3</strain>
        <tissue evidence="4">Leaf</tissue>
    </source>
</reference>
<keyword evidence="5" id="KW-1185">Reference proteome</keyword>
<dbReference type="PANTHER" id="PTHR15503:SF42">
    <property type="entry name" value="ZINC FINGER, CCHC-TYPE, RETROTRANSPOSON GAG DOMAIN, ASPARTIC PEPTIDASE DOMAIN PROTEIN-RELATED"/>
    <property type="match status" value="1"/>
</dbReference>
<dbReference type="Pfam" id="PF00098">
    <property type="entry name" value="zf-CCHC"/>
    <property type="match status" value="2"/>
</dbReference>
<dbReference type="PANTHER" id="PTHR15503">
    <property type="entry name" value="LDOC1 RELATED"/>
    <property type="match status" value="1"/>
</dbReference>
<evidence type="ECO:0000313" key="4">
    <source>
        <dbReference type="EMBL" id="KAK1365776.1"/>
    </source>
</evidence>
<evidence type="ECO:0000256" key="1">
    <source>
        <dbReference type="PROSITE-ProRule" id="PRU00047"/>
    </source>
</evidence>
<dbReference type="SMART" id="SM00343">
    <property type="entry name" value="ZnF_C2HC"/>
    <property type="match status" value="2"/>
</dbReference>
<feature type="region of interest" description="Disordered" evidence="2">
    <location>
        <begin position="62"/>
        <end position="99"/>
    </location>
</feature>
<evidence type="ECO:0000256" key="2">
    <source>
        <dbReference type="SAM" id="MobiDB-lite"/>
    </source>
</evidence>
<reference evidence="4" key="2">
    <citation type="submission" date="2023-05" db="EMBL/GenBank/DDBJ databases">
        <authorList>
            <person name="Schelkunov M.I."/>
        </authorList>
    </citation>
    <scope>NUCLEOTIDE SEQUENCE</scope>
    <source>
        <strain evidence="4">Hsosn_3</strain>
        <tissue evidence="4">Leaf</tissue>
    </source>
</reference>
<keyword evidence="1" id="KW-0479">Metal-binding</keyword>
<sequence>MTVAEYEAKFTELSRFVPEIVNTDLKKSRRFQQGLKQWIQNRVAVLEITDYASLVQKATIVESGNEQSQKGKEEEKAWRTENRSLSQGGRQIGVSHFNQPRPPLPDCKTCGRKHLGECTLKSTTCFKCNKTGHYSKTCLQKNQKCFQCGKLGHLKRDYPMANPVGSRISGAASNKPPTARTFNMTLKDAVRDPNVIAGTLLLNTINANVLFDSGATKSFISRDFASQFKLRAEPLKEVLKVEIANREVIPVDKIHLDCSLEIEGQQFRVDLIPFKLG</sequence>
<dbReference type="EMBL" id="JAUIZM010000009">
    <property type="protein sequence ID" value="KAK1365776.1"/>
    <property type="molecule type" value="Genomic_DNA"/>
</dbReference>
<keyword evidence="1" id="KW-0862">Zinc</keyword>
<evidence type="ECO:0000313" key="5">
    <source>
        <dbReference type="Proteomes" id="UP001237642"/>
    </source>
</evidence>
<dbReference type="InterPro" id="IPR021109">
    <property type="entry name" value="Peptidase_aspartic_dom_sf"/>
</dbReference>
<keyword evidence="1" id="KW-0863">Zinc-finger</keyword>
<feature type="compositionally biased region" description="Basic and acidic residues" evidence="2">
    <location>
        <begin position="69"/>
        <end position="82"/>
    </location>
</feature>
<dbReference type="GO" id="GO:0003676">
    <property type="term" value="F:nucleic acid binding"/>
    <property type="evidence" value="ECO:0007669"/>
    <property type="project" value="InterPro"/>
</dbReference>
<dbReference type="SUPFAM" id="SSF57756">
    <property type="entry name" value="Retrovirus zinc finger-like domains"/>
    <property type="match status" value="1"/>
</dbReference>
<feature type="domain" description="CCHC-type" evidence="3">
    <location>
        <begin position="144"/>
        <end position="159"/>
    </location>
</feature>
<gene>
    <name evidence="4" type="ORF">POM88_041337</name>
</gene>
<dbReference type="Gene3D" id="2.40.70.10">
    <property type="entry name" value="Acid Proteases"/>
    <property type="match status" value="1"/>
</dbReference>
<protein>
    <recommendedName>
        <fullName evidence="3">CCHC-type domain-containing protein</fullName>
    </recommendedName>
</protein>
<feature type="domain" description="CCHC-type" evidence="3">
    <location>
        <begin position="125"/>
        <end position="138"/>
    </location>
</feature>
<dbReference type="Pfam" id="PF08284">
    <property type="entry name" value="RVP_2"/>
    <property type="match status" value="1"/>
</dbReference>
<dbReference type="InterPro" id="IPR032567">
    <property type="entry name" value="RTL1-rel"/>
</dbReference>
<dbReference type="InterPro" id="IPR001878">
    <property type="entry name" value="Znf_CCHC"/>
</dbReference>
<comment type="caution">
    <text evidence="4">The sequence shown here is derived from an EMBL/GenBank/DDBJ whole genome shotgun (WGS) entry which is preliminary data.</text>
</comment>
<accession>A0AAD8M9M1</accession>
<dbReference type="GO" id="GO:0008270">
    <property type="term" value="F:zinc ion binding"/>
    <property type="evidence" value="ECO:0007669"/>
    <property type="project" value="UniProtKB-KW"/>
</dbReference>
<proteinExistence type="predicted"/>
<name>A0AAD8M9M1_9APIA</name>
<organism evidence="4 5">
    <name type="scientific">Heracleum sosnowskyi</name>
    <dbReference type="NCBI Taxonomy" id="360622"/>
    <lineage>
        <taxon>Eukaryota</taxon>
        <taxon>Viridiplantae</taxon>
        <taxon>Streptophyta</taxon>
        <taxon>Embryophyta</taxon>
        <taxon>Tracheophyta</taxon>
        <taxon>Spermatophyta</taxon>
        <taxon>Magnoliopsida</taxon>
        <taxon>eudicotyledons</taxon>
        <taxon>Gunneridae</taxon>
        <taxon>Pentapetalae</taxon>
        <taxon>asterids</taxon>
        <taxon>campanulids</taxon>
        <taxon>Apiales</taxon>
        <taxon>Apiaceae</taxon>
        <taxon>Apioideae</taxon>
        <taxon>apioid superclade</taxon>
        <taxon>Tordylieae</taxon>
        <taxon>Tordyliinae</taxon>
        <taxon>Heracleum</taxon>
    </lineage>
</organism>
<evidence type="ECO:0000259" key="3">
    <source>
        <dbReference type="PROSITE" id="PS50158"/>
    </source>
</evidence>
<dbReference type="Gene3D" id="4.10.60.10">
    <property type="entry name" value="Zinc finger, CCHC-type"/>
    <property type="match status" value="1"/>
</dbReference>
<dbReference type="AlphaFoldDB" id="A0AAD8M9M1"/>
<dbReference type="Proteomes" id="UP001237642">
    <property type="component" value="Unassembled WGS sequence"/>
</dbReference>
<dbReference type="PROSITE" id="PS50158">
    <property type="entry name" value="ZF_CCHC"/>
    <property type="match status" value="2"/>
</dbReference>
<dbReference type="InterPro" id="IPR036875">
    <property type="entry name" value="Znf_CCHC_sf"/>
</dbReference>